<comment type="caution">
    <text evidence="1">The sequence shown here is derived from an EMBL/GenBank/DDBJ whole genome shotgun (WGS) entry which is preliminary data.</text>
</comment>
<feature type="non-terminal residue" evidence="1">
    <location>
        <position position="1"/>
    </location>
</feature>
<accession>X0VW13</accession>
<sequence>VFPACAAVDAMIASTAQIEHDIETLTDEHPLYKLFPEFVEKIEKARGA</sequence>
<proteinExistence type="predicted"/>
<gene>
    <name evidence="1" type="ORF">S01H1_47576</name>
</gene>
<protein>
    <submittedName>
        <fullName evidence="1">Uncharacterized protein</fullName>
    </submittedName>
</protein>
<evidence type="ECO:0000313" key="1">
    <source>
        <dbReference type="EMBL" id="GAG22599.1"/>
    </source>
</evidence>
<name>X0VW13_9ZZZZ</name>
<dbReference type="AlphaFoldDB" id="X0VW13"/>
<dbReference type="EMBL" id="BARS01030505">
    <property type="protein sequence ID" value="GAG22599.1"/>
    <property type="molecule type" value="Genomic_DNA"/>
</dbReference>
<organism evidence="1">
    <name type="scientific">marine sediment metagenome</name>
    <dbReference type="NCBI Taxonomy" id="412755"/>
    <lineage>
        <taxon>unclassified sequences</taxon>
        <taxon>metagenomes</taxon>
        <taxon>ecological metagenomes</taxon>
    </lineage>
</organism>
<reference evidence="1" key="1">
    <citation type="journal article" date="2014" name="Front. Microbiol.">
        <title>High frequency of phylogenetically diverse reductive dehalogenase-homologous genes in deep subseafloor sedimentary metagenomes.</title>
        <authorList>
            <person name="Kawai M."/>
            <person name="Futagami T."/>
            <person name="Toyoda A."/>
            <person name="Takaki Y."/>
            <person name="Nishi S."/>
            <person name="Hori S."/>
            <person name="Arai W."/>
            <person name="Tsubouchi T."/>
            <person name="Morono Y."/>
            <person name="Uchiyama I."/>
            <person name="Ito T."/>
            <person name="Fujiyama A."/>
            <person name="Inagaki F."/>
            <person name="Takami H."/>
        </authorList>
    </citation>
    <scope>NUCLEOTIDE SEQUENCE</scope>
    <source>
        <strain evidence="1">Expedition CK06-06</strain>
    </source>
</reference>